<dbReference type="GO" id="GO:0097196">
    <property type="term" value="C:Shu complex"/>
    <property type="evidence" value="ECO:0007669"/>
    <property type="project" value="TreeGrafter"/>
</dbReference>
<dbReference type="Gene3D" id="3.40.50.300">
    <property type="entry name" value="P-loop containing nucleotide triphosphate hydrolases"/>
    <property type="match status" value="1"/>
</dbReference>
<sequence length="251" mass="27005">RMAGVIRQALKCYSGEESMADSTPISGNGSCLLLGEGSSGKTSLLFLAALVAAEEGKKVMFLSPKPIQALPAPLLESRAGLNPLSLKKIQFLYPQSREEFMKLIATVHEKGSSLPSLIIVDGLEAYLTDNIKQTAHISALLVDMAAFISENIGTVSTSNEDPNGECCLLVSLTHPAQGEDETDGGQSLSVIGRYLPSNCMLERDLDPLQEEQGERVFRERGSRSEEEGWGIVFKPDGSIKILLVPGKTKTP</sequence>
<dbReference type="STRING" id="7897.ENSLACP00000017314"/>
<dbReference type="PANTHER" id="PTHR28653">
    <property type="match status" value="1"/>
</dbReference>
<accession>H3B5Z3</accession>
<dbReference type="eggNOG" id="ENOG502S62D">
    <property type="taxonomic scope" value="Eukaryota"/>
</dbReference>
<dbReference type="GeneTree" id="ENSGT00940000167287"/>
<reference evidence="1" key="3">
    <citation type="submission" date="2025-09" db="UniProtKB">
        <authorList>
            <consortium name="Ensembl"/>
        </authorList>
    </citation>
    <scope>IDENTIFICATION</scope>
</reference>
<organism evidence="1 2">
    <name type="scientific">Latimeria chalumnae</name>
    <name type="common">Coelacanth</name>
    <dbReference type="NCBI Taxonomy" id="7897"/>
    <lineage>
        <taxon>Eukaryota</taxon>
        <taxon>Metazoa</taxon>
        <taxon>Chordata</taxon>
        <taxon>Craniata</taxon>
        <taxon>Vertebrata</taxon>
        <taxon>Euteleostomi</taxon>
        <taxon>Coelacanthiformes</taxon>
        <taxon>Coelacanthidae</taxon>
        <taxon>Latimeria</taxon>
    </lineage>
</organism>
<reference evidence="1" key="2">
    <citation type="submission" date="2025-08" db="UniProtKB">
        <authorList>
            <consortium name="Ensembl"/>
        </authorList>
    </citation>
    <scope>IDENTIFICATION</scope>
</reference>
<keyword evidence="2" id="KW-1185">Reference proteome</keyword>
<dbReference type="FunCoup" id="H3B5Z3">
    <property type="interactions" value="47"/>
</dbReference>
<dbReference type="EMBL" id="AFYH01054357">
    <property type="status" value="NOT_ANNOTATED_CDS"/>
    <property type="molecule type" value="Genomic_DNA"/>
</dbReference>
<protein>
    <submittedName>
        <fullName evidence="1">SWIM-type zinc finger 7 associated protein 1</fullName>
    </submittedName>
</protein>
<dbReference type="GO" id="GO:0000724">
    <property type="term" value="P:double-strand break repair via homologous recombination"/>
    <property type="evidence" value="ECO:0007669"/>
    <property type="project" value="TreeGrafter"/>
</dbReference>
<dbReference type="PANTHER" id="PTHR28653:SF1">
    <property type="entry name" value="ATPASE SWSAP1"/>
    <property type="match status" value="1"/>
</dbReference>
<dbReference type="SUPFAM" id="SSF52540">
    <property type="entry name" value="P-loop containing nucleoside triphosphate hydrolases"/>
    <property type="match status" value="1"/>
</dbReference>
<dbReference type="HOGENOM" id="CLU_099283_0_0_1"/>
<dbReference type="InterPro" id="IPR027417">
    <property type="entry name" value="P-loop_NTPase"/>
</dbReference>
<evidence type="ECO:0000313" key="2">
    <source>
        <dbReference type="Proteomes" id="UP000008672"/>
    </source>
</evidence>
<dbReference type="Proteomes" id="UP000008672">
    <property type="component" value="Unassembled WGS sequence"/>
</dbReference>
<dbReference type="OMA" id="EMTITPW"/>
<proteinExistence type="predicted"/>
<gene>
    <name evidence="1" type="primary">SWSAP1</name>
</gene>
<dbReference type="AlphaFoldDB" id="H3B5Z3"/>
<dbReference type="GO" id="GO:0003697">
    <property type="term" value="F:single-stranded DNA binding"/>
    <property type="evidence" value="ECO:0007669"/>
    <property type="project" value="TreeGrafter"/>
</dbReference>
<dbReference type="InParanoid" id="H3B5Z3"/>
<name>H3B5Z3_LATCH</name>
<evidence type="ECO:0000313" key="1">
    <source>
        <dbReference type="Ensembl" id="ENSLACP00000017314.1"/>
    </source>
</evidence>
<dbReference type="Ensembl" id="ENSLACT00000017441.1">
    <property type="protein sequence ID" value="ENSLACP00000017314.1"/>
    <property type="gene ID" value="ENSLACG00000015250.1"/>
</dbReference>
<reference evidence="2" key="1">
    <citation type="submission" date="2011-08" db="EMBL/GenBank/DDBJ databases">
        <title>The draft genome of Latimeria chalumnae.</title>
        <authorList>
            <person name="Di Palma F."/>
            <person name="Alfoldi J."/>
            <person name="Johnson J."/>
            <person name="Berlin A."/>
            <person name="Gnerre S."/>
            <person name="Jaffe D."/>
            <person name="MacCallum I."/>
            <person name="Young S."/>
            <person name="Walker B.J."/>
            <person name="Lander E."/>
            <person name="Lindblad-Toh K."/>
        </authorList>
    </citation>
    <scope>NUCLEOTIDE SEQUENCE [LARGE SCALE GENOMIC DNA]</scope>
    <source>
        <strain evidence="2">Wild caught</strain>
    </source>
</reference>